<dbReference type="GO" id="GO:0061512">
    <property type="term" value="P:protein localization to cilium"/>
    <property type="evidence" value="ECO:0007669"/>
    <property type="project" value="TreeGrafter"/>
</dbReference>
<dbReference type="InterPro" id="IPR001680">
    <property type="entry name" value="WD40_rpt"/>
</dbReference>
<evidence type="ECO:0000256" key="6">
    <source>
        <dbReference type="ARBA" id="ARBA00023273"/>
    </source>
</evidence>
<evidence type="ECO:0000259" key="9">
    <source>
        <dbReference type="Pfam" id="PF23381"/>
    </source>
</evidence>
<organism evidence="12 13">
    <name type="scientific">Parascaris univalens</name>
    <name type="common">Nematode worm</name>
    <dbReference type="NCBI Taxonomy" id="6257"/>
    <lineage>
        <taxon>Eukaryota</taxon>
        <taxon>Metazoa</taxon>
        <taxon>Ecdysozoa</taxon>
        <taxon>Nematoda</taxon>
        <taxon>Chromadorea</taxon>
        <taxon>Rhabditida</taxon>
        <taxon>Spirurina</taxon>
        <taxon>Ascaridomorpha</taxon>
        <taxon>Ascaridoidea</taxon>
        <taxon>Ascarididae</taxon>
        <taxon>Parascaris</taxon>
    </lineage>
</organism>
<dbReference type="GO" id="GO:0035721">
    <property type="term" value="P:intraciliary retrograde transport"/>
    <property type="evidence" value="ECO:0007669"/>
    <property type="project" value="TreeGrafter"/>
</dbReference>
<dbReference type="Pfam" id="PF25143">
    <property type="entry name" value="Zn_ribbon_IFT122_C"/>
    <property type="match status" value="1"/>
</dbReference>
<dbReference type="GO" id="GO:0030991">
    <property type="term" value="C:intraciliary transport particle A"/>
    <property type="evidence" value="ECO:0007669"/>
    <property type="project" value="TreeGrafter"/>
</dbReference>
<keyword evidence="5" id="KW-0969">Cilium</keyword>
<feature type="domain" description="IFT122 first beta-propeller" evidence="9">
    <location>
        <begin position="215"/>
        <end position="315"/>
    </location>
</feature>
<keyword evidence="6" id="KW-0966">Cell projection</keyword>
<feature type="repeat" description="WD" evidence="7">
    <location>
        <begin position="57"/>
        <end position="88"/>
    </location>
</feature>
<dbReference type="InterPro" id="IPR056838">
    <property type="entry name" value="Zn_ribbon_IFT122"/>
</dbReference>
<dbReference type="Pfam" id="PF25144">
    <property type="entry name" value="Zn_ribbon_IFT122"/>
    <property type="match status" value="1"/>
</dbReference>
<feature type="domain" description="Intraflagellar transport protein 122 homolog TPR" evidence="11">
    <location>
        <begin position="583"/>
        <end position="944"/>
    </location>
</feature>
<dbReference type="PROSITE" id="PS50082">
    <property type="entry name" value="WD_REPEATS_2"/>
    <property type="match status" value="1"/>
</dbReference>
<keyword evidence="3 7" id="KW-0853">WD repeat</keyword>
<keyword evidence="4" id="KW-0677">Repeat</keyword>
<evidence type="ECO:0000256" key="7">
    <source>
        <dbReference type="PROSITE-ProRule" id="PRU00221"/>
    </source>
</evidence>
<dbReference type="GO" id="GO:1905515">
    <property type="term" value="P:non-motile cilium assembly"/>
    <property type="evidence" value="ECO:0007669"/>
    <property type="project" value="TreeGrafter"/>
</dbReference>
<sequence>MRPILNWIDKIADDDTTDMGCCVYDLAFKPDGSELLVAADTKVLIYDGSDGTLLQSLKGHKDLVYAVAFSYNGERFASGSADRSVIIWTEQHEGTLKYTHNEAVQCLAFSPVACYLLSCAVNDFGIWTQAEKNVSKQRTSSRCVSCAWSCDGQMYAVGMFDGSVSLRSATTGAEVRKIDRPSGEPVWAIAFGAARATMDKGHRSNIHNEGGYPGELLAIADWGQTIAFYDLEGNQVIREEKKLGCDPTAMDYFNYGQFLVICGSNRQVTLYSREGTTLGTVAQMDTWVWTVKARPNTNAVVVGCVDGTLACYQLMFSTVHGLHKDRYAYRENMTEVVVQHLGKQRSVRIRCNDLVRKVAVYHNRLAVQLSDRVHIYRQSAEREDGHLEYRLIERINQTFECSLLVVCAQHLILCQERRLQCYDHKGLKQREWLLESLIRYIKVIGGPPGREAILIGLRNGAVCKIFVDNPFAIQMLQLKSAVRCLDISHLRRKLAIVDESGVCMTFDANTKQLLFQEPACNSVAWNADHENLLCYSGGGALSIKAHNFPAYQQRMQGFVVGFSGKRVFCLHMFAMSAMEVPLSNQLYQYLEQKMYKEAYELATLGVTEGDWTILGHDALEDLELDVAKKAFHRVKDTRFLQLVFEIEEMKKRGEKKELMLAYMKAYQGRFREAALLFQNNGFEQKTLEMFTDLRMFDQAQELLSTASGETQKALMRRRADWARDSNEPRVAAEMFVASGDYDKAIKLMIENDWIDMLVNLMHRMDRSDVDALRTIGAYLVRKEEYTLASQLFISINDIRALVNMHVTAAHWNDAFAIASRYPKYNEDVYLPYARWLAENDRFEEAQKAYHMAGHDVEALWVLEQLTENAVKEDRFLDAGYYHWMLSSQYLERCANNPQLLNKFKESSNKADCYYAFDAIHRYLAEPFTSRPPEALVNIARFLAFQEEVHKVSRVAIMYTLAKQGRALGAYKLARYALEQLSYLKAPARFEKLIGIATVMIRAKPFTDAKELLPMCYRCGLANPLTGGNACIHCKTQFIFSFVSFEVLPLVEFEVAEDILADEARHLIEAEPPLSTTENPFQKQFQVKNAPIVADRQTLLNLEKNQVIIAEWPQPLKTRFYFNIIPEISITICSSCFRMFHMDDFEMLYLRSGGCPFCRSVSQRKTDEMITDDEELDAI</sequence>
<evidence type="ECO:0000256" key="3">
    <source>
        <dbReference type="ARBA" id="ARBA00022574"/>
    </source>
</evidence>
<dbReference type="PROSITE" id="PS50294">
    <property type="entry name" value="WD_REPEATS_REGION"/>
    <property type="match status" value="1"/>
</dbReference>
<comment type="subcellular location">
    <subcellularLocation>
        <location evidence="1">Cell projection</location>
        <location evidence="1">Cilium</location>
    </subcellularLocation>
</comment>
<reference evidence="13" key="1">
    <citation type="submission" date="2022-11" db="UniProtKB">
        <authorList>
            <consortium name="WormBaseParasite"/>
        </authorList>
    </citation>
    <scope>IDENTIFICATION</scope>
</reference>
<dbReference type="Gene3D" id="1.25.40.470">
    <property type="match status" value="1"/>
</dbReference>
<dbReference type="SUPFAM" id="SSF50978">
    <property type="entry name" value="WD40 repeat-like"/>
    <property type="match status" value="2"/>
</dbReference>
<dbReference type="SMART" id="SM00320">
    <property type="entry name" value="WD40"/>
    <property type="match status" value="9"/>
</dbReference>
<evidence type="ECO:0000256" key="4">
    <source>
        <dbReference type="ARBA" id="ARBA00022737"/>
    </source>
</evidence>
<dbReference type="Gene3D" id="2.130.10.10">
    <property type="entry name" value="YVTN repeat-like/Quinoprotein amine dehydrogenase"/>
    <property type="match status" value="2"/>
</dbReference>
<dbReference type="Proteomes" id="UP000887569">
    <property type="component" value="Unplaced"/>
</dbReference>
<accession>A0A915B7R8</accession>
<name>A0A915B7R8_PARUN</name>
<dbReference type="InterPro" id="IPR057411">
    <property type="entry name" value="TPR_IFT122"/>
</dbReference>
<evidence type="ECO:0000313" key="13">
    <source>
        <dbReference type="WBParaSite" id="PgR028_g029_t05"/>
    </source>
</evidence>
<dbReference type="InterPro" id="IPR039857">
    <property type="entry name" value="Ift122/121"/>
</dbReference>
<dbReference type="Pfam" id="PF25295">
    <property type="entry name" value="TPR_IFT122"/>
    <property type="match status" value="1"/>
</dbReference>
<evidence type="ECO:0000256" key="1">
    <source>
        <dbReference type="ARBA" id="ARBA00004138"/>
    </source>
</evidence>
<protein>
    <recommendedName>
        <fullName evidence="2">Intraflagellar transport protein 122 homolog</fullName>
    </recommendedName>
</protein>
<evidence type="ECO:0000313" key="12">
    <source>
        <dbReference type="Proteomes" id="UP000887569"/>
    </source>
</evidence>
<evidence type="ECO:0000256" key="2">
    <source>
        <dbReference type="ARBA" id="ARBA00019442"/>
    </source>
</evidence>
<dbReference type="AlphaFoldDB" id="A0A915B7R8"/>
<evidence type="ECO:0000259" key="11">
    <source>
        <dbReference type="Pfam" id="PF25295"/>
    </source>
</evidence>
<evidence type="ECO:0000259" key="8">
    <source>
        <dbReference type="Pfam" id="PF23377"/>
    </source>
</evidence>
<evidence type="ECO:0000256" key="5">
    <source>
        <dbReference type="ARBA" id="ARBA00023069"/>
    </source>
</evidence>
<evidence type="ECO:0000259" key="10">
    <source>
        <dbReference type="Pfam" id="PF25144"/>
    </source>
</evidence>
<proteinExistence type="predicted"/>
<dbReference type="WBParaSite" id="PgR028_g029_t05">
    <property type="protein sequence ID" value="PgR028_g029_t05"/>
    <property type="gene ID" value="PgR028_g029"/>
</dbReference>
<dbReference type="PANTHER" id="PTHR12764:SF4">
    <property type="entry name" value="INTRAFLAGELLAR TRANSPORT PROTEIN 122 HOMOLOG"/>
    <property type="match status" value="1"/>
</dbReference>
<feature type="domain" description="IFT122 second beta-propeller" evidence="8">
    <location>
        <begin position="320"/>
        <end position="575"/>
    </location>
</feature>
<dbReference type="Pfam" id="PF23377">
    <property type="entry name" value="Beta-prop_IFT122_2nd"/>
    <property type="match status" value="1"/>
</dbReference>
<dbReference type="InterPro" id="IPR015943">
    <property type="entry name" value="WD40/YVTN_repeat-like_dom_sf"/>
</dbReference>
<feature type="domain" description="IFT122 first beta-propeller" evidence="9">
    <location>
        <begin position="20"/>
        <end position="193"/>
    </location>
</feature>
<dbReference type="Pfam" id="PF23381">
    <property type="entry name" value="Beta-prop_IFT122_1st"/>
    <property type="match status" value="2"/>
</dbReference>
<dbReference type="PANTHER" id="PTHR12764">
    <property type="entry name" value="WD REPEAT DOMAIN-RELATED"/>
    <property type="match status" value="1"/>
</dbReference>
<feature type="domain" description="IFT122 zinc ribbon" evidence="10">
    <location>
        <begin position="1010"/>
        <end position="1050"/>
    </location>
</feature>
<dbReference type="InterPro" id="IPR056153">
    <property type="entry name" value="Beta-prop_IFT122_1st"/>
</dbReference>
<dbReference type="InterPro" id="IPR056152">
    <property type="entry name" value="Beta-prop_IFT122_2nd"/>
</dbReference>
<keyword evidence="12" id="KW-1185">Reference proteome</keyword>
<dbReference type="GO" id="GO:0097730">
    <property type="term" value="C:non-motile cilium"/>
    <property type="evidence" value="ECO:0007669"/>
    <property type="project" value="TreeGrafter"/>
</dbReference>
<dbReference type="InterPro" id="IPR036322">
    <property type="entry name" value="WD40_repeat_dom_sf"/>
</dbReference>